<reference evidence="2 3" key="1">
    <citation type="submission" date="2020-03" db="EMBL/GenBank/DDBJ databases">
        <title>Genomic Encyclopedia of Type Strains, Phase IV (KMG-IV): sequencing the most valuable type-strain genomes for metagenomic binning, comparative biology and taxonomic classification.</title>
        <authorList>
            <person name="Goeker M."/>
        </authorList>
    </citation>
    <scope>NUCLEOTIDE SEQUENCE [LARGE SCALE GENOMIC DNA]</scope>
    <source>
        <strain evidence="2 3">DSM 19867</strain>
    </source>
</reference>
<dbReference type="Proteomes" id="UP000570514">
    <property type="component" value="Unassembled WGS sequence"/>
</dbReference>
<dbReference type="AlphaFoldDB" id="A0A846N596"/>
<accession>A0A846N596</accession>
<keyword evidence="3" id="KW-1185">Reference proteome</keyword>
<gene>
    <name evidence="2" type="ORF">FHS83_003545</name>
</gene>
<protein>
    <submittedName>
        <fullName evidence="2">Uncharacterized protein</fullName>
    </submittedName>
</protein>
<sequence length="110" mass="11482">MALISGFPAYFVGFVAALLSMPLVFCGAVVAVFFGLVTVSRAGLVLVPAVAAIVFTTLSVFVPNLIGHAPLSIPAFDVMLLRGLVAAYVVFLIADSVVFAVKKAILRLID</sequence>
<feature type="transmembrane region" description="Helical" evidence="1">
    <location>
        <begin position="44"/>
        <end position="66"/>
    </location>
</feature>
<organism evidence="2 3">
    <name type="scientific">Rhizomicrobium palustre</name>
    <dbReference type="NCBI Taxonomy" id="189966"/>
    <lineage>
        <taxon>Bacteria</taxon>
        <taxon>Pseudomonadati</taxon>
        <taxon>Pseudomonadota</taxon>
        <taxon>Alphaproteobacteria</taxon>
        <taxon>Micropepsales</taxon>
        <taxon>Micropepsaceae</taxon>
        <taxon>Rhizomicrobium</taxon>
    </lineage>
</organism>
<evidence type="ECO:0000313" key="2">
    <source>
        <dbReference type="EMBL" id="NIK90227.1"/>
    </source>
</evidence>
<keyword evidence="1" id="KW-0812">Transmembrane</keyword>
<comment type="caution">
    <text evidence="2">The sequence shown here is derived from an EMBL/GenBank/DDBJ whole genome shotgun (WGS) entry which is preliminary data.</text>
</comment>
<evidence type="ECO:0000313" key="3">
    <source>
        <dbReference type="Proteomes" id="UP000570514"/>
    </source>
</evidence>
<feature type="transmembrane region" description="Helical" evidence="1">
    <location>
        <begin position="12"/>
        <end position="37"/>
    </location>
</feature>
<feature type="transmembrane region" description="Helical" evidence="1">
    <location>
        <begin position="78"/>
        <end position="101"/>
    </location>
</feature>
<dbReference type="RefSeq" id="WP_167084602.1">
    <property type="nucleotide sequence ID" value="NZ_BAAADC010000001.1"/>
</dbReference>
<keyword evidence="1" id="KW-0472">Membrane</keyword>
<dbReference type="EMBL" id="JAASRM010000001">
    <property type="protein sequence ID" value="NIK90227.1"/>
    <property type="molecule type" value="Genomic_DNA"/>
</dbReference>
<evidence type="ECO:0000256" key="1">
    <source>
        <dbReference type="SAM" id="Phobius"/>
    </source>
</evidence>
<name>A0A846N596_9PROT</name>
<proteinExistence type="predicted"/>
<keyword evidence="1" id="KW-1133">Transmembrane helix</keyword>